<evidence type="ECO:0000313" key="1">
    <source>
        <dbReference type="EMBL" id="KAJ7027972.1"/>
    </source>
</evidence>
<reference evidence="1" key="1">
    <citation type="submission" date="2023-03" db="EMBL/GenBank/DDBJ databases">
        <title>Massive genome expansion in bonnet fungi (Mycena s.s.) driven by repeated elements and novel gene families across ecological guilds.</title>
        <authorList>
            <consortium name="Lawrence Berkeley National Laboratory"/>
            <person name="Harder C.B."/>
            <person name="Miyauchi S."/>
            <person name="Viragh M."/>
            <person name="Kuo A."/>
            <person name="Thoen E."/>
            <person name="Andreopoulos B."/>
            <person name="Lu D."/>
            <person name="Skrede I."/>
            <person name="Drula E."/>
            <person name="Henrissat B."/>
            <person name="Morin E."/>
            <person name="Kohler A."/>
            <person name="Barry K."/>
            <person name="LaButti K."/>
            <person name="Morin E."/>
            <person name="Salamov A."/>
            <person name="Lipzen A."/>
            <person name="Mereny Z."/>
            <person name="Hegedus B."/>
            <person name="Baldrian P."/>
            <person name="Stursova M."/>
            <person name="Weitz H."/>
            <person name="Taylor A."/>
            <person name="Grigoriev I.V."/>
            <person name="Nagy L.G."/>
            <person name="Martin F."/>
            <person name="Kauserud H."/>
        </authorList>
    </citation>
    <scope>NUCLEOTIDE SEQUENCE</scope>
    <source>
        <strain evidence="1">CBHHK200</strain>
    </source>
</reference>
<accession>A0AAD6SLS7</accession>
<keyword evidence="2" id="KW-1185">Reference proteome</keyword>
<evidence type="ECO:0008006" key="3">
    <source>
        <dbReference type="Google" id="ProtNLM"/>
    </source>
</evidence>
<organism evidence="1 2">
    <name type="scientific">Mycena alexandri</name>
    <dbReference type="NCBI Taxonomy" id="1745969"/>
    <lineage>
        <taxon>Eukaryota</taxon>
        <taxon>Fungi</taxon>
        <taxon>Dikarya</taxon>
        <taxon>Basidiomycota</taxon>
        <taxon>Agaricomycotina</taxon>
        <taxon>Agaricomycetes</taxon>
        <taxon>Agaricomycetidae</taxon>
        <taxon>Agaricales</taxon>
        <taxon>Marasmiineae</taxon>
        <taxon>Mycenaceae</taxon>
        <taxon>Mycena</taxon>
    </lineage>
</organism>
<dbReference type="AlphaFoldDB" id="A0AAD6SLS7"/>
<dbReference type="Proteomes" id="UP001218188">
    <property type="component" value="Unassembled WGS sequence"/>
</dbReference>
<proteinExistence type="predicted"/>
<protein>
    <recommendedName>
        <fullName evidence="3">Aminoglycoside phosphotransferase domain-containing protein</fullName>
    </recommendedName>
</protein>
<name>A0AAD6SLS7_9AGAR</name>
<sequence length="164" mass="18958">MVSCASEPIHPGALAEYCGPFNTASSYVGSFLKAELHIVERYREHMLEHELNGDEERLARGIDVLKKAVKLTLFRLFNIMIDDEGHIQGLIDFEGATVAPLWDCAYMPLWLQDPNKWDGAHEGGSDESLRNLFWEKVKENDPTGEWIRAYERGRRWFIRKHVEL</sequence>
<dbReference type="InterPro" id="IPR011009">
    <property type="entry name" value="Kinase-like_dom_sf"/>
</dbReference>
<evidence type="ECO:0000313" key="2">
    <source>
        <dbReference type="Proteomes" id="UP001218188"/>
    </source>
</evidence>
<dbReference type="SUPFAM" id="SSF56112">
    <property type="entry name" value="Protein kinase-like (PK-like)"/>
    <property type="match status" value="1"/>
</dbReference>
<gene>
    <name evidence="1" type="ORF">C8F04DRAFT_1188988</name>
</gene>
<comment type="caution">
    <text evidence="1">The sequence shown here is derived from an EMBL/GenBank/DDBJ whole genome shotgun (WGS) entry which is preliminary data.</text>
</comment>
<dbReference type="EMBL" id="JARJCM010000117">
    <property type="protein sequence ID" value="KAJ7027972.1"/>
    <property type="molecule type" value="Genomic_DNA"/>
</dbReference>